<evidence type="ECO:0000313" key="9">
    <source>
        <dbReference type="EMBL" id="MDA0163000.1"/>
    </source>
</evidence>
<comment type="similarity">
    <text evidence="2">Belongs to the DedA family.</text>
</comment>
<gene>
    <name evidence="9" type="ORF">OM076_22195</name>
</gene>
<dbReference type="PANTHER" id="PTHR42709:SF6">
    <property type="entry name" value="UNDECAPRENYL PHOSPHATE TRANSPORTER A"/>
    <property type="match status" value="1"/>
</dbReference>
<dbReference type="AlphaFoldDB" id="A0A9X3MV02"/>
<keyword evidence="5 7" id="KW-1133">Transmembrane helix</keyword>
<comment type="caution">
    <text evidence="9">The sequence shown here is derived from an EMBL/GenBank/DDBJ whole genome shotgun (WGS) entry which is preliminary data.</text>
</comment>
<organism evidence="9 10">
    <name type="scientific">Solirubrobacter ginsenosidimutans</name>
    <dbReference type="NCBI Taxonomy" id="490573"/>
    <lineage>
        <taxon>Bacteria</taxon>
        <taxon>Bacillati</taxon>
        <taxon>Actinomycetota</taxon>
        <taxon>Thermoleophilia</taxon>
        <taxon>Solirubrobacterales</taxon>
        <taxon>Solirubrobacteraceae</taxon>
        <taxon>Solirubrobacter</taxon>
    </lineage>
</organism>
<name>A0A9X3MV02_9ACTN</name>
<accession>A0A9X3MV02</accession>
<dbReference type="EMBL" id="JAPDOD010000022">
    <property type="protein sequence ID" value="MDA0163000.1"/>
    <property type="molecule type" value="Genomic_DNA"/>
</dbReference>
<evidence type="ECO:0000256" key="6">
    <source>
        <dbReference type="ARBA" id="ARBA00023136"/>
    </source>
</evidence>
<dbReference type="Pfam" id="PF09335">
    <property type="entry name" value="VTT_dom"/>
    <property type="match status" value="1"/>
</dbReference>
<reference evidence="9" key="1">
    <citation type="submission" date="2022-10" db="EMBL/GenBank/DDBJ databases">
        <title>The WGS of Solirubrobacter ginsenosidimutans DSM 21036.</title>
        <authorList>
            <person name="Jiang Z."/>
        </authorList>
    </citation>
    <scope>NUCLEOTIDE SEQUENCE</scope>
    <source>
        <strain evidence="9">DSM 21036</strain>
    </source>
</reference>
<feature type="transmembrane region" description="Helical" evidence="7">
    <location>
        <begin position="142"/>
        <end position="162"/>
    </location>
</feature>
<feature type="transmembrane region" description="Helical" evidence="7">
    <location>
        <begin position="174"/>
        <end position="198"/>
    </location>
</feature>
<evidence type="ECO:0000256" key="5">
    <source>
        <dbReference type="ARBA" id="ARBA00022989"/>
    </source>
</evidence>
<feature type="transmembrane region" description="Helical" evidence="7">
    <location>
        <begin position="54"/>
        <end position="78"/>
    </location>
</feature>
<feature type="domain" description="VTT" evidence="8">
    <location>
        <begin position="36"/>
        <end position="162"/>
    </location>
</feature>
<protein>
    <submittedName>
        <fullName evidence="9">DedA family protein</fullName>
    </submittedName>
</protein>
<evidence type="ECO:0000256" key="3">
    <source>
        <dbReference type="ARBA" id="ARBA00022475"/>
    </source>
</evidence>
<dbReference type="InterPro" id="IPR051311">
    <property type="entry name" value="DedA_domain"/>
</dbReference>
<keyword evidence="3" id="KW-1003">Cell membrane</keyword>
<keyword evidence="6 7" id="KW-0472">Membrane</keyword>
<dbReference type="Proteomes" id="UP001149140">
    <property type="component" value="Unassembled WGS sequence"/>
</dbReference>
<keyword evidence="10" id="KW-1185">Reference proteome</keyword>
<comment type="subcellular location">
    <subcellularLocation>
        <location evidence="1">Cell membrane</location>
        <topology evidence="1">Multi-pass membrane protein</topology>
    </subcellularLocation>
</comment>
<sequence>MTFAVAPGDWVRNTVSSGGYPALAGLILAENLFPPIPSELILPLAGYYVGQGEMAFVLAVLAATIGSLAGALLLYAIARFGGRRFVLKLGKVLRVKERDLDRSDEWFDRHGSWVVLFGRLVPGARSLVSIPAGLSEMPVLKFTALTAAGSTAWNAALIGAGWALGEHYEKVGGIVGPIGTAVVGLCALAVLGLVVAALRRRRAA</sequence>
<evidence type="ECO:0000259" key="8">
    <source>
        <dbReference type="Pfam" id="PF09335"/>
    </source>
</evidence>
<evidence type="ECO:0000256" key="4">
    <source>
        <dbReference type="ARBA" id="ARBA00022692"/>
    </source>
</evidence>
<proteinExistence type="inferred from homology"/>
<evidence type="ECO:0000256" key="1">
    <source>
        <dbReference type="ARBA" id="ARBA00004651"/>
    </source>
</evidence>
<evidence type="ECO:0000313" key="10">
    <source>
        <dbReference type="Proteomes" id="UP001149140"/>
    </source>
</evidence>
<evidence type="ECO:0000256" key="7">
    <source>
        <dbReference type="SAM" id="Phobius"/>
    </source>
</evidence>
<dbReference type="PANTHER" id="PTHR42709">
    <property type="entry name" value="ALKALINE PHOSPHATASE LIKE PROTEIN"/>
    <property type="match status" value="1"/>
</dbReference>
<evidence type="ECO:0000256" key="2">
    <source>
        <dbReference type="ARBA" id="ARBA00010792"/>
    </source>
</evidence>
<dbReference type="RefSeq" id="WP_270042241.1">
    <property type="nucleotide sequence ID" value="NZ_JAPDOD010000022.1"/>
</dbReference>
<dbReference type="InterPro" id="IPR032816">
    <property type="entry name" value="VTT_dom"/>
</dbReference>
<keyword evidence="4 7" id="KW-0812">Transmembrane</keyword>
<dbReference type="GO" id="GO:0005886">
    <property type="term" value="C:plasma membrane"/>
    <property type="evidence" value="ECO:0007669"/>
    <property type="project" value="UniProtKB-SubCell"/>
</dbReference>